<feature type="transmembrane region" description="Helical" evidence="1">
    <location>
        <begin position="123"/>
        <end position="141"/>
    </location>
</feature>
<protein>
    <submittedName>
        <fullName evidence="2">Uncharacterized protein</fullName>
    </submittedName>
</protein>
<feature type="transmembrane region" description="Helical" evidence="1">
    <location>
        <begin position="30"/>
        <end position="48"/>
    </location>
</feature>
<feature type="transmembrane region" description="Helical" evidence="1">
    <location>
        <begin position="60"/>
        <end position="81"/>
    </location>
</feature>
<keyword evidence="1" id="KW-1133">Transmembrane helix</keyword>
<evidence type="ECO:0000313" key="2">
    <source>
        <dbReference type="EMBL" id="SEK35447.1"/>
    </source>
</evidence>
<proteinExistence type="predicted"/>
<keyword evidence="1" id="KW-0812">Transmembrane</keyword>
<evidence type="ECO:0000256" key="1">
    <source>
        <dbReference type="SAM" id="Phobius"/>
    </source>
</evidence>
<dbReference type="RefSeq" id="WP_042456926.1">
    <property type="nucleotide sequence ID" value="NZ_BBPN01000044.1"/>
</dbReference>
<dbReference type="OrthoDB" id="4189298at2"/>
<gene>
    <name evidence="2" type="ORF">SAMN05414137_101624</name>
</gene>
<keyword evidence="1" id="KW-0472">Membrane</keyword>
<dbReference type="AlphaFoldDB" id="A0A1H7GD76"/>
<evidence type="ECO:0000313" key="3">
    <source>
        <dbReference type="Proteomes" id="UP000183015"/>
    </source>
</evidence>
<organism evidence="2 3">
    <name type="scientific">Streptacidiphilus jiangxiensis</name>
    <dbReference type="NCBI Taxonomy" id="235985"/>
    <lineage>
        <taxon>Bacteria</taxon>
        <taxon>Bacillati</taxon>
        <taxon>Actinomycetota</taxon>
        <taxon>Actinomycetes</taxon>
        <taxon>Kitasatosporales</taxon>
        <taxon>Streptomycetaceae</taxon>
        <taxon>Streptacidiphilus</taxon>
    </lineage>
</organism>
<keyword evidence="3" id="KW-1185">Reference proteome</keyword>
<dbReference type="Proteomes" id="UP000183015">
    <property type="component" value="Unassembled WGS sequence"/>
</dbReference>
<sequence>MSDLQKKRLAQLGQQLQQDQLAVVRRQAEGWRNGLAGLTGLVSVVLVLKGKDSVTGMPEAWRWVCAALLAIAFGLLLFGALRSVQAANGEIGAGTWLNAEQLFGAVLDEVERTQRALATARRCTAAGLCLIVAGVFLGWVVPDTSAAGTGTAGAPSVLVTSAGGTVCGQLVLADAHGVVVREPAGKGRPAATEVTVPAGSVREVVPVASC</sequence>
<accession>A0A1H7GD76</accession>
<reference evidence="3" key="1">
    <citation type="submission" date="2016-10" db="EMBL/GenBank/DDBJ databases">
        <authorList>
            <person name="Varghese N."/>
        </authorList>
    </citation>
    <scope>NUCLEOTIDE SEQUENCE [LARGE SCALE GENOMIC DNA]</scope>
    <source>
        <strain evidence="3">DSM 45096 / BCRC 16803 / CGMCC 4.1857 / CIP 109030 / JCM 12277 / KCTC 19219 / NBRC 100920 / 33214</strain>
    </source>
</reference>
<dbReference type="STRING" id="235985.SAMN05414137_101624"/>
<dbReference type="eggNOG" id="ENOG502ZN98">
    <property type="taxonomic scope" value="Bacteria"/>
</dbReference>
<dbReference type="EMBL" id="FOAZ01000001">
    <property type="protein sequence ID" value="SEK35447.1"/>
    <property type="molecule type" value="Genomic_DNA"/>
</dbReference>
<name>A0A1H7GD76_STRJI</name>